<protein>
    <submittedName>
        <fullName evidence="1">Uncharacterized protein</fullName>
    </submittedName>
</protein>
<gene>
    <name evidence="1" type="ordered locus">LEPBI_II0177</name>
</gene>
<dbReference type="AlphaFoldDB" id="B0SU27"/>
<evidence type="ECO:0000313" key="2">
    <source>
        <dbReference type="Proteomes" id="UP000001847"/>
    </source>
</evidence>
<dbReference type="Proteomes" id="UP000001847">
    <property type="component" value="Chromosome II"/>
</dbReference>
<evidence type="ECO:0000313" key="1">
    <source>
        <dbReference type="EMBL" id="ABZ99711.1"/>
    </source>
</evidence>
<keyword evidence="2" id="KW-1185">Reference proteome</keyword>
<reference evidence="1 2" key="1">
    <citation type="journal article" date="2008" name="PLoS ONE">
        <title>Genome sequence of the saprophyte Leptospira biflexa provides insights into the evolution of Leptospira and the pathogenesis of leptospirosis.</title>
        <authorList>
            <person name="Picardeau M."/>
            <person name="Bulach D.M."/>
            <person name="Bouchier C."/>
            <person name="Zuerner R.L."/>
            <person name="Zidane N."/>
            <person name="Wilson P.J."/>
            <person name="Creno S."/>
            <person name="Kuczek E.S."/>
            <person name="Bommezzadri S."/>
            <person name="Davis J.C."/>
            <person name="McGrath A."/>
            <person name="Johnson M.J."/>
            <person name="Boursaux-Eude C."/>
            <person name="Seemann T."/>
            <person name="Rouy Z."/>
            <person name="Coppel R.L."/>
            <person name="Rood J.I."/>
            <person name="Lajus A."/>
            <person name="Davies J.K."/>
            <person name="Medigue C."/>
            <person name="Adler B."/>
        </authorList>
    </citation>
    <scope>NUCLEOTIDE SEQUENCE [LARGE SCALE GENOMIC DNA]</scope>
    <source>
        <strain evidence="2">Patoc 1 / ATCC 23582 / Paris</strain>
    </source>
</reference>
<name>B0SU27_LEPBP</name>
<sequence>MTFFCSPFRMRFGLKLRMKRKGIYNRRAKKTISIVLLLAFAFVFICATGIVNCPKSIFLDKVVSQSVTDPVVFPCHQTSEEGKPETQSDVCQCLEVSKAEDSSNQLEFVNLLRLSQAFIVLVPTLDLNSDSFVFQTNHHLSFVLQSHTQIHQKTIKLLI</sequence>
<dbReference type="STRING" id="456481.LEPBI_II0177"/>
<organism evidence="1 2">
    <name type="scientific">Leptospira biflexa serovar Patoc (strain Patoc 1 / ATCC 23582 / Paris)</name>
    <dbReference type="NCBI Taxonomy" id="456481"/>
    <lineage>
        <taxon>Bacteria</taxon>
        <taxon>Pseudomonadati</taxon>
        <taxon>Spirochaetota</taxon>
        <taxon>Spirochaetia</taxon>
        <taxon>Leptospirales</taxon>
        <taxon>Leptospiraceae</taxon>
        <taxon>Leptospira</taxon>
    </lineage>
</organism>
<dbReference type="EMBL" id="CP000787">
    <property type="protein sequence ID" value="ABZ99711.1"/>
    <property type="molecule type" value="Genomic_DNA"/>
</dbReference>
<accession>B0SU27</accession>
<dbReference type="KEGG" id="lbi:LEPBI_II0177"/>
<dbReference type="HOGENOM" id="CLU_1813414_0_0_12"/>
<proteinExistence type="predicted"/>